<dbReference type="KEGG" id="hhb:Hhub_1211"/>
<name>A0A0U5GYT2_9EURY</name>
<dbReference type="EMBL" id="LN831302">
    <property type="protein sequence ID" value="CQH46317.1"/>
    <property type="molecule type" value="Genomic_DNA"/>
</dbReference>
<accession>A0A0U5GYT2</accession>
<dbReference type="AlphaFoldDB" id="A0A0U5GYT2"/>
<evidence type="ECO:0000313" key="1">
    <source>
        <dbReference type="EMBL" id="CQH46317.1"/>
    </source>
</evidence>
<organism evidence="1 2">
    <name type="scientific">Halobacterium hubeiense</name>
    <dbReference type="NCBI Taxonomy" id="1407499"/>
    <lineage>
        <taxon>Archaea</taxon>
        <taxon>Methanobacteriati</taxon>
        <taxon>Methanobacteriota</taxon>
        <taxon>Stenosarchaea group</taxon>
        <taxon>Halobacteria</taxon>
        <taxon>Halobacteriales</taxon>
        <taxon>Halobacteriaceae</taxon>
        <taxon>Halobacterium</taxon>
    </lineage>
</organism>
<keyword evidence="2" id="KW-1185">Reference proteome</keyword>
<dbReference type="Proteomes" id="UP000066737">
    <property type="component" value="Chromosome I"/>
</dbReference>
<protein>
    <submittedName>
        <fullName evidence="1">Uncharacterized protein</fullName>
    </submittedName>
</protein>
<dbReference type="PROSITE" id="PS51257">
    <property type="entry name" value="PROKAR_LIPOPROTEIN"/>
    <property type="match status" value="1"/>
</dbReference>
<sequence length="161" mass="18157">MPSRRAILAGASTSTLLFSGCTSVVRVRPKIDRGIGFRRETVFYPEQPDIQAEKPLARAYIFNSKDQVSVLNWDMLLDPAAYRQTNFDTHSLVLVVGLAADGTNVVLDDQEADRQSITYRLSVTEADHEPDQPKFSYRLQRWRHGTLSNIKSTNVELSSEN</sequence>
<gene>
    <name evidence="1" type="ORF">HHUB_1211</name>
</gene>
<proteinExistence type="predicted"/>
<reference evidence="2" key="1">
    <citation type="journal article" date="2016" name="Environ. Microbiol.">
        <title>The complete genome of a viable archaeum isolated from 123-million-year-old rock salt.</title>
        <authorList>
            <person name="Jaakkola S.T."/>
            <person name="Pfeiffer F."/>
            <person name="Ravantti J.J."/>
            <person name="Guo Q."/>
            <person name="Liu Y."/>
            <person name="Chen X."/>
            <person name="Ma H."/>
            <person name="Yang C."/>
            <person name="Oksanen H.M."/>
            <person name="Bamford D.H."/>
        </authorList>
    </citation>
    <scope>NUCLEOTIDE SEQUENCE</scope>
    <source>
        <strain evidence="2">JI20-1</strain>
    </source>
</reference>
<evidence type="ECO:0000313" key="2">
    <source>
        <dbReference type="Proteomes" id="UP000066737"/>
    </source>
</evidence>